<keyword evidence="13 20" id="KW-0133">Cell shape</keyword>
<keyword evidence="14 20" id="KW-0573">Peptidoglycan synthesis</keyword>
<evidence type="ECO:0000256" key="9">
    <source>
        <dbReference type="ARBA" id="ARBA00022618"/>
    </source>
</evidence>
<keyword evidence="8 20" id="KW-0963">Cytoplasm</keyword>
<dbReference type="InterPro" id="IPR036318">
    <property type="entry name" value="FAD-bd_PCMH-like_sf"/>
</dbReference>
<dbReference type="PROSITE" id="PS51387">
    <property type="entry name" value="FAD_PCMH"/>
    <property type="match status" value="1"/>
</dbReference>
<dbReference type="Pfam" id="PF02873">
    <property type="entry name" value="MurB_C"/>
    <property type="match status" value="1"/>
</dbReference>
<evidence type="ECO:0000256" key="15">
    <source>
        <dbReference type="ARBA" id="ARBA00023002"/>
    </source>
</evidence>
<dbReference type="eggNOG" id="COG0812">
    <property type="taxonomic scope" value="Bacteria"/>
</dbReference>
<dbReference type="InterPro" id="IPR016167">
    <property type="entry name" value="FAD-bd_PCMH_sub1"/>
</dbReference>
<evidence type="ECO:0000256" key="2">
    <source>
        <dbReference type="ARBA" id="ARBA00003921"/>
    </source>
</evidence>
<evidence type="ECO:0000256" key="18">
    <source>
        <dbReference type="ARBA" id="ARBA00031026"/>
    </source>
</evidence>
<comment type="cofactor">
    <cofactor evidence="1 20">
        <name>FAD</name>
        <dbReference type="ChEBI" id="CHEBI:57692"/>
    </cofactor>
</comment>
<evidence type="ECO:0000256" key="6">
    <source>
        <dbReference type="ARBA" id="ARBA00012518"/>
    </source>
</evidence>
<dbReference type="EC" id="1.3.1.98" evidence="6 20"/>
<evidence type="ECO:0000256" key="16">
    <source>
        <dbReference type="ARBA" id="ARBA00023306"/>
    </source>
</evidence>
<protein>
    <recommendedName>
        <fullName evidence="7 20">UDP-N-acetylenolpyruvoylglucosamine reductase</fullName>
        <ecNumber evidence="6 20">1.3.1.98</ecNumber>
    </recommendedName>
    <alternativeName>
        <fullName evidence="18 20">UDP-N-acetylmuramate dehydrogenase</fullName>
    </alternativeName>
</protein>
<dbReference type="KEGG" id="rip:RIEPE_0418"/>
<evidence type="ECO:0000256" key="5">
    <source>
        <dbReference type="ARBA" id="ARBA00010485"/>
    </source>
</evidence>
<dbReference type="GO" id="GO:0008762">
    <property type="term" value="F:UDP-N-acetylmuramate dehydrogenase activity"/>
    <property type="evidence" value="ECO:0007669"/>
    <property type="project" value="UniProtKB-UniRule"/>
</dbReference>
<dbReference type="GO" id="GO:0051301">
    <property type="term" value="P:cell division"/>
    <property type="evidence" value="ECO:0007669"/>
    <property type="project" value="UniProtKB-KW"/>
</dbReference>
<dbReference type="EMBL" id="CP001085">
    <property type="protein sequence ID" value="ADD79447.1"/>
    <property type="molecule type" value="Genomic_DNA"/>
</dbReference>
<dbReference type="GO" id="GO:0008360">
    <property type="term" value="P:regulation of cell shape"/>
    <property type="evidence" value="ECO:0007669"/>
    <property type="project" value="UniProtKB-KW"/>
</dbReference>
<dbReference type="GO" id="GO:0005829">
    <property type="term" value="C:cytosol"/>
    <property type="evidence" value="ECO:0007669"/>
    <property type="project" value="TreeGrafter"/>
</dbReference>
<keyword evidence="17 20" id="KW-0961">Cell wall biogenesis/degradation</keyword>
<evidence type="ECO:0000256" key="4">
    <source>
        <dbReference type="ARBA" id="ARBA00004752"/>
    </source>
</evidence>
<dbReference type="NCBIfam" id="TIGR00179">
    <property type="entry name" value="murB"/>
    <property type="match status" value="1"/>
</dbReference>
<keyword evidence="11 20" id="KW-0274">FAD</keyword>
<keyword evidence="10 20" id="KW-0285">Flavoprotein</keyword>
<evidence type="ECO:0000256" key="8">
    <source>
        <dbReference type="ARBA" id="ARBA00022490"/>
    </source>
</evidence>
<dbReference type="HOGENOM" id="CLU_035304_0_0_6"/>
<organism evidence="22 23">
    <name type="scientific">Riesia pediculicola (strain USDA)</name>
    <dbReference type="NCBI Taxonomy" id="515618"/>
    <lineage>
        <taxon>Bacteria</taxon>
        <taxon>Pseudomonadati</taxon>
        <taxon>Pseudomonadota</taxon>
        <taxon>Gammaproteobacteria</taxon>
        <taxon>Enterobacterales</taxon>
        <taxon>Enterobacteriaceae</taxon>
        <taxon>Candidatus Riesia</taxon>
    </lineage>
</organism>
<comment type="function">
    <text evidence="2 20">Cell wall formation.</text>
</comment>
<dbReference type="NCBIfam" id="NF000755">
    <property type="entry name" value="PRK00046.1"/>
    <property type="match status" value="1"/>
</dbReference>
<feature type="active site" evidence="20">
    <location>
        <position position="155"/>
    </location>
</feature>
<name>D4G8K3_RIEPU</name>
<dbReference type="PANTHER" id="PTHR21071:SF4">
    <property type="entry name" value="UDP-N-ACETYLENOLPYRUVOYLGLUCOSAMINE REDUCTASE"/>
    <property type="match status" value="1"/>
</dbReference>
<sequence length="331" mass="38382">MRISSSFGLLVKANLIRKFHSIEQLKFLWKLSKKKKYPFLVLGKINKTIFIENFSGIVALNCIQKLRIRESKNNNLIYVGSGNSWKDLVETLLKMRIYGLENMSFIPGSVGAASVQNMGAYGLEFKDVCKYVDTIDLSDGKRRRFYNQECKFKYRGSIFKKIKYKNFIVISVCLKIRKSWQPVLNHKKIIDKFPSRVTVKDITKFIFQERCKSIPNPSILGNSGSFFKNPTVHPEISDWIRKKFPKYQSKIFFTENKIHAGWLIKQCNLQGYRIGGAEVYRKNPLILINRGYSTGQDIIKLSQYVHQKVFEKFGISLEKEAIFIGKNGEIT</sequence>
<evidence type="ECO:0000259" key="21">
    <source>
        <dbReference type="PROSITE" id="PS51387"/>
    </source>
</evidence>
<dbReference type="GO" id="GO:0071555">
    <property type="term" value="P:cell wall organization"/>
    <property type="evidence" value="ECO:0007669"/>
    <property type="project" value="UniProtKB-KW"/>
</dbReference>
<feature type="active site" description="Proton donor" evidence="20">
    <location>
        <position position="225"/>
    </location>
</feature>
<evidence type="ECO:0000256" key="17">
    <source>
        <dbReference type="ARBA" id="ARBA00023316"/>
    </source>
</evidence>
<dbReference type="InterPro" id="IPR016166">
    <property type="entry name" value="FAD-bd_PCMH"/>
</dbReference>
<evidence type="ECO:0000313" key="23">
    <source>
        <dbReference type="Proteomes" id="UP000001700"/>
    </source>
</evidence>
<keyword evidence="23" id="KW-1185">Reference proteome</keyword>
<dbReference type="OrthoDB" id="9804753at2"/>
<comment type="subcellular location">
    <subcellularLocation>
        <location evidence="3 20">Cytoplasm</location>
    </subcellularLocation>
</comment>
<keyword evidence="15 20" id="KW-0560">Oxidoreductase</keyword>
<dbReference type="SUPFAM" id="SSF56194">
    <property type="entry name" value="Uridine diphospho-N-Acetylenolpyruvylglucosamine reductase, MurB, C-terminal domain"/>
    <property type="match status" value="1"/>
</dbReference>
<evidence type="ECO:0000256" key="7">
    <source>
        <dbReference type="ARBA" id="ARBA00015188"/>
    </source>
</evidence>
<evidence type="ECO:0000256" key="20">
    <source>
        <dbReference type="HAMAP-Rule" id="MF_00037"/>
    </source>
</evidence>
<dbReference type="HAMAP" id="MF_00037">
    <property type="entry name" value="MurB"/>
    <property type="match status" value="1"/>
</dbReference>
<evidence type="ECO:0000256" key="13">
    <source>
        <dbReference type="ARBA" id="ARBA00022960"/>
    </source>
</evidence>
<keyword evidence="12 20" id="KW-0521">NADP</keyword>
<evidence type="ECO:0000256" key="19">
    <source>
        <dbReference type="ARBA" id="ARBA00048914"/>
    </source>
</evidence>
<dbReference type="UniPathway" id="UPA00219"/>
<reference evidence="22" key="1">
    <citation type="submission" date="2008-05" db="EMBL/GenBank/DDBJ databases">
        <title>Genome sequence of Riesia pediculicola USDA.</title>
        <authorList>
            <person name="Kirkness E.F."/>
        </authorList>
    </citation>
    <scope>NUCLEOTIDE SEQUENCE [LARGE SCALE GENOMIC DNA]</scope>
    <source>
        <strain evidence="22">USDA</strain>
    </source>
</reference>
<dbReference type="InterPro" id="IPR036635">
    <property type="entry name" value="MurB_C_sf"/>
</dbReference>
<dbReference type="InterPro" id="IPR006094">
    <property type="entry name" value="Oxid_FAD_bind_N"/>
</dbReference>
<dbReference type="STRING" id="515618.RIEPE_0418"/>
<dbReference type="PANTHER" id="PTHR21071">
    <property type="entry name" value="UDP-N-ACETYLENOLPYRUVOYLGLUCOSAMINE REDUCTASE"/>
    <property type="match status" value="1"/>
</dbReference>
<evidence type="ECO:0000256" key="12">
    <source>
        <dbReference type="ARBA" id="ARBA00022857"/>
    </source>
</evidence>
<dbReference type="Gene3D" id="3.30.465.10">
    <property type="match status" value="1"/>
</dbReference>
<feature type="active site" evidence="20">
    <location>
        <position position="320"/>
    </location>
</feature>
<dbReference type="GO" id="GO:0009252">
    <property type="term" value="P:peptidoglycan biosynthetic process"/>
    <property type="evidence" value="ECO:0007669"/>
    <property type="project" value="UniProtKB-UniRule"/>
</dbReference>
<dbReference type="InterPro" id="IPR011601">
    <property type="entry name" value="MurB_C"/>
</dbReference>
<comment type="pathway">
    <text evidence="4 20">Cell wall biogenesis; peptidoglycan biosynthesis.</text>
</comment>
<dbReference type="RefSeq" id="WP_013087437.1">
    <property type="nucleotide sequence ID" value="NC_014109.1"/>
</dbReference>
<dbReference type="Gene3D" id="3.90.78.10">
    <property type="entry name" value="UDP-N-acetylenolpyruvoylglucosamine reductase, C-terminal domain"/>
    <property type="match status" value="1"/>
</dbReference>
<dbReference type="AlphaFoldDB" id="D4G8K3"/>
<dbReference type="InterPro" id="IPR016169">
    <property type="entry name" value="FAD-bd_PCMH_sub2"/>
</dbReference>
<evidence type="ECO:0000256" key="14">
    <source>
        <dbReference type="ARBA" id="ARBA00022984"/>
    </source>
</evidence>
<dbReference type="Proteomes" id="UP000001700">
    <property type="component" value="Chromosome"/>
</dbReference>
<feature type="domain" description="FAD-binding PCMH-type" evidence="21">
    <location>
        <begin position="8"/>
        <end position="179"/>
    </location>
</feature>
<dbReference type="Gene3D" id="3.30.43.10">
    <property type="entry name" value="Uridine Diphospho-n-acetylenolpyruvylglucosamine Reductase, domain 2"/>
    <property type="match status" value="1"/>
</dbReference>
<keyword evidence="9 20" id="KW-0132">Cell division</keyword>
<gene>
    <name evidence="20 22" type="primary">murB</name>
    <name evidence="22" type="ordered locus">RIEPE_0418</name>
</gene>
<evidence type="ECO:0000256" key="10">
    <source>
        <dbReference type="ARBA" id="ARBA00022630"/>
    </source>
</evidence>
<accession>D4G8K3</accession>
<comment type="catalytic activity">
    <reaction evidence="19 20">
        <text>UDP-N-acetyl-alpha-D-muramate + NADP(+) = UDP-N-acetyl-3-O-(1-carboxyvinyl)-alpha-D-glucosamine + NADPH + H(+)</text>
        <dbReference type="Rhea" id="RHEA:12248"/>
        <dbReference type="ChEBI" id="CHEBI:15378"/>
        <dbReference type="ChEBI" id="CHEBI:57783"/>
        <dbReference type="ChEBI" id="CHEBI:58349"/>
        <dbReference type="ChEBI" id="CHEBI:68483"/>
        <dbReference type="ChEBI" id="CHEBI:70757"/>
        <dbReference type="EC" id="1.3.1.98"/>
    </reaction>
</comment>
<evidence type="ECO:0000256" key="3">
    <source>
        <dbReference type="ARBA" id="ARBA00004496"/>
    </source>
</evidence>
<keyword evidence="16 20" id="KW-0131">Cell cycle</keyword>
<dbReference type="Pfam" id="PF01565">
    <property type="entry name" value="FAD_binding_4"/>
    <property type="match status" value="1"/>
</dbReference>
<dbReference type="SUPFAM" id="SSF56176">
    <property type="entry name" value="FAD-binding/transporter-associated domain-like"/>
    <property type="match status" value="1"/>
</dbReference>
<dbReference type="GO" id="GO:0071949">
    <property type="term" value="F:FAD binding"/>
    <property type="evidence" value="ECO:0007669"/>
    <property type="project" value="InterPro"/>
</dbReference>
<proteinExistence type="inferred from homology"/>
<comment type="similarity">
    <text evidence="5 20">Belongs to the MurB family.</text>
</comment>
<dbReference type="InterPro" id="IPR003170">
    <property type="entry name" value="MurB"/>
</dbReference>
<evidence type="ECO:0000256" key="1">
    <source>
        <dbReference type="ARBA" id="ARBA00001974"/>
    </source>
</evidence>
<evidence type="ECO:0000256" key="11">
    <source>
        <dbReference type="ARBA" id="ARBA00022827"/>
    </source>
</evidence>
<evidence type="ECO:0000313" key="22">
    <source>
        <dbReference type="EMBL" id="ADD79447.1"/>
    </source>
</evidence>